<reference evidence="2" key="1">
    <citation type="submission" date="2013-07" db="EMBL/GenBank/DDBJ databases">
        <authorList>
            <consortium name="The Broad Institute Genome Sequencing Platform"/>
            <person name="Cuomo C."/>
            <person name="Litvintseva A."/>
            <person name="Chen Y."/>
            <person name="Heitman J."/>
            <person name="Sun S."/>
            <person name="Springer D."/>
            <person name="Dromer F."/>
            <person name="Young S.K."/>
            <person name="Zeng Q."/>
            <person name="Gargeya S."/>
            <person name="Fitzgerald M."/>
            <person name="Abouelleil A."/>
            <person name="Alvarado L."/>
            <person name="Berlin A.M."/>
            <person name="Chapman S.B."/>
            <person name="Dewar J."/>
            <person name="Goldberg J."/>
            <person name="Griggs A."/>
            <person name="Gujja S."/>
            <person name="Hansen M."/>
            <person name="Howarth C."/>
            <person name="Imamovic A."/>
            <person name="Larimer J."/>
            <person name="McCowan C."/>
            <person name="Murphy C."/>
            <person name="Pearson M."/>
            <person name="Priest M."/>
            <person name="Roberts A."/>
            <person name="Saif S."/>
            <person name="Shea T."/>
            <person name="Sykes S."/>
            <person name="Wortman J."/>
            <person name="Nusbaum C."/>
            <person name="Birren B."/>
        </authorList>
    </citation>
    <scope>NUCLEOTIDE SEQUENCE</scope>
    <source>
        <strain evidence="2">CBS 10118</strain>
    </source>
</reference>
<reference evidence="2" key="2">
    <citation type="submission" date="2024-02" db="EMBL/GenBank/DDBJ databases">
        <title>Comparative genomics of Cryptococcus and Kwoniella reveals pathogenesis evolution and contrasting modes of karyotype evolution via chromosome fusion or intercentromeric recombination.</title>
        <authorList>
            <person name="Coelho M.A."/>
            <person name="David-Palma M."/>
            <person name="Shea T."/>
            <person name="Bowers K."/>
            <person name="McGinley-Smith S."/>
            <person name="Mohammad A.W."/>
            <person name="Gnirke A."/>
            <person name="Yurkov A.M."/>
            <person name="Nowrousian M."/>
            <person name="Sun S."/>
            <person name="Cuomo C.A."/>
            <person name="Heitman J."/>
        </authorList>
    </citation>
    <scope>NUCLEOTIDE SEQUENCE</scope>
    <source>
        <strain evidence="2">CBS 10118</strain>
    </source>
</reference>
<dbReference type="EMBL" id="CP144541">
    <property type="protein sequence ID" value="WVW79210.1"/>
    <property type="molecule type" value="Genomic_DNA"/>
</dbReference>
<proteinExistence type="predicted"/>
<dbReference type="KEGG" id="kbi:90824321"/>
<dbReference type="Proteomes" id="UP000092730">
    <property type="component" value="Chromosome 1"/>
</dbReference>
<dbReference type="RefSeq" id="XP_065725311.1">
    <property type="nucleotide sequence ID" value="XM_065869239.1"/>
</dbReference>
<organism evidence="2 3">
    <name type="scientific">Kwoniella bestiolae CBS 10118</name>
    <dbReference type="NCBI Taxonomy" id="1296100"/>
    <lineage>
        <taxon>Eukaryota</taxon>
        <taxon>Fungi</taxon>
        <taxon>Dikarya</taxon>
        <taxon>Basidiomycota</taxon>
        <taxon>Agaricomycotina</taxon>
        <taxon>Tremellomycetes</taxon>
        <taxon>Tremellales</taxon>
        <taxon>Cryptococcaceae</taxon>
        <taxon>Kwoniella</taxon>
    </lineage>
</organism>
<keyword evidence="3" id="KW-1185">Reference proteome</keyword>
<dbReference type="GeneID" id="90824321"/>
<feature type="region of interest" description="Disordered" evidence="1">
    <location>
        <begin position="1"/>
        <end position="20"/>
    </location>
</feature>
<protein>
    <submittedName>
        <fullName evidence="2">Uncharacterized protein</fullName>
    </submittedName>
</protein>
<name>A0AAJ8K1L7_9TREE</name>
<gene>
    <name evidence="2" type="ORF">I302_101176</name>
</gene>
<sequence length="80" mass="8946">MSGLTKENLDKHTSDGVFHSPPRAMGTSIPHCLPHCHLYNTFLPPQHARRCSLYPHPFPLLSEALVITQSSFRIVPLFGP</sequence>
<dbReference type="AlphaFoldDB" id="A0AAJ8K1L7"/>
<accession>A0AAJ8K1L7</accession>
<evidence type="ECO:0000313" key="2">
    <source>
        <dbReference type="EMBL" id="WVW79210.1"/>
    </source>
</evidence>
<evidence type="ECO:0000313" key="3">
    <source>
        <dbReference type="Proteomes" id="UP000092730"/>
    </source>
</evidence>
<evidence type="ECO:0000256" key="1">
    <source>
        <dbReference type="SAM" id="MobiDB-lite"/>
    </source>
</evidence>